<reference evidence="2" key="1">
    <citation type="journal article" date="2020" name="Cell">
        <title>Large-Scale Comparative Analyses of Tick Genomes Elucidate Their Genetic Diversity and Vector Capacities.</title>
        <authorList>
            <consortium name="Tick Genome and Microbiome Consortium (TIGMIC)"/>
            <person name="Jia N."/>
            <person name="Wang J."/>
            <person name="Shi W."/>
            <person name="Du L."/>
            <person name="Sun Y."/>
            <person name="Zhan W."/>
            <person name="Jiang J.F."/>
            <person name="Wang Q."/>
            <person name="Zhang B."/>
            <person name="Ji P."/>
            <person name="Bell-Sakyi L."/>
            <person name="Cui X.M."/>
            <person name="Yuan T.T."/>
            <person name="Jiang B.G."/>
            <person name="Yang W.F."/>
            <person name="Lam T.T."/>
            <person name="Chang Q.C."/>
            <person name="Ding S.J."/>
            <person name="Wang X.J."/>
            <person name="Zhu J.G."/>
            <person name="Ruan X.D."/>
            <person name="Zhao L."/>
            <person name="Wei J.T."/>
            <person name="Ye R.Z."/>
            <person name="Que T.C."/>
            <person name="Du C.H."/>
            <person name="Zhou Y.H."/>
            <person name="Cheng J.X."/>
            <person name="Dai P.F."/>
            <person name="Guo W.B."/>
            <person name="Han X.H."/>
            <person name="Huang E.J."/>
            <person name="Li L.F."/>
            <person name="Wei W."/>
            <person name="Gao Y.C."/>
            <person name="Liu J.Z."/>
            <person name="Shao H.Z."/>
            <person name="Wang X."/>
            <person name="Wang C.C."/>
            <person name="Yang T.C."/>
            <person name="Huo Q.B."/>
            <person name="Li W."/>
            <person name="Chen H.Y."/>
            <person name="Chen S.E."/>
            <person name="Zhou L.G."/>
            <person name="Ni X.B."/>
            <person name="Tian J.H."/>
            <person name="Sheng Y."/>
            <person name="Liu T."/>
            <person name="Pan Y.S."/>
            <person name="Xia L.Y."/>
            <person name="Li J."/>
            <person name="Zhao F."/>
            <person name="Cao W.C."/>
        </authorList>
    </citation>
    <scope>NUCLEOTIDE SEQUENCE</scope>
    <source>
        <strain evidence="2">Rsan-2018</strain>
    </source>
</reference>
<gene>
    <name evidence="2" type="ORF">HPB52_006776</name>
</gene>
<proteinExistence type="predicted"/>
<evidence type="ECO:0000313" key="3">
    <source>
        <dbReference type="Proteomes" id="UP000821837"/>
    </source>
</evidence>
<dbReference type="EMBL" id="JABSTV010001245">
    <property type="protein sequence ID" value="KAH7982710.1"/>
    <property type="molecule type" value="Genomic_DNA"/>
</dbReference>
<organism evidence="2 3">
    <name type="scientific">Rhipicephalus sanguineus</name>
    <name type="common">Brown dog tick</name>
    <name type="synonym">Ixodes sanguineus</name>
    <dbReference type="NCBI Taxonomy" id="34632"/>
    <lineage>
        <taxon>Eukaryota</taxon>
        <taxon>Metazoa</taxon>
        <taxon>Ecdysozoa</taxon>
        <taxon>Arthropoda</taxon>
        <taxon>Chelicerata</taxon>
        <taxon>Arachnida</taxon>
        <taxon>Acari</taxon>
        <taxon>Parasitiformes</taxon>
        <taxon>Ixodida</taxon>
        <taxon>Ixodoidea</taxon>
        <taxon>Ixodidae</taxon>
        <taxon>Rhipicephalinae</taxon>
        <taxon>Rhipicephalus</taxon>
        <taxon>Rhipicephalus</taxon>
    </lineage>
</organism>
<name>A0A9D4QLH5_RHISA</name>
<reference evidence="2" key="2">
    <citation type="submission" date="2021-09" db="EMBL/GenBank/DDBJ databases">
        <authorList>
            <person name="Jia N."/>
            <person name="Wang J."/>
            <person name="Shi W."/>
            <person name="Du L."/>
            <person name="Sun Y."/>
            <person name="Zhan W."/>
            <person name="Jiang J."/>
            <person name="Wang Q."/>
            <person name="Zhang B."/>
            <person name="Ji P."/>
            <person name="Sakyi L.B."/>
            <person name="Cui X."/>
            <person name="Yuan T."/>
            <person name="Jiang B."/>
            <person name="Yang W."/>
            <person name="Lam T.T.-Y."/>
            <person name="Chang Q."/>
            <person name="Ding S."/>
            <person name="Wang X."/>
            <person name="Zhu J."/>
            <person name="Ruan X."/>
            <person name="Zhao L."/>
            <person name="Wei J."/>
            <person name="Que T."/>
            <person name="Du C."/>
            <person name="Cheng J."/>
            <person name="Dai P."/>
            <person name="Han X."/>
            <person name="Huang E."/>
            <person name="Gao Y."/>
            <person name="Liu J."/>
            <person name="Shao H."/>
            <person name="Ye R."/>
            <person name="Li L."/>
            <person name="Wei W."/>
            <person name="Wang X."/>
            <person name="Wang C."/>
            <person name="Huo Q."/>
            <person name="Li W."/>
            <person name="Guo W."/>
            <person name="Chen H."/>
            <person name="Chen S."/>
            <person name="Zhou L."/>
            <person name="Zhou L."/>
            <person name="Ni X."/>
            <person name="Tian J."/>
            <person name="Zhou Y."/>
            <person name="Sheng Y."/>
            <person name="Liu T."/>
            <person name="Pan Y."/>
            <person name="Xia L."/>
            <person name="Li J."/>
            <person name="Zhao F."/>
            <person name="Cao W."/>
        </authorList>
    </citation>
    <scope>NUCLEOTIDE SEQUENCE</scope>
    <source>
        <strain evidence="2">Rsan-2018</strain>
        <tissue evidence="2">Larvae</tissue>
    </source>
</reference>
<accession>A0A9D4QLH5</accession>
<sequence>MLTPKLAFDCAVIVRSVVPGKRTSLAMAPEDAVAEVGGRKVDRPSDEYGAGVDAIKSQTEAVRISGPYPQDECGGSQWAQVRKVRPR</sequence>
<evidence type="ECO:0000256" key="1">
    <source>
        <dbReference type="SAM" id="MobiDB-lite"/>
    </source>
</evidence>
<keyword evidence="3" id="KW-1185">Reference proteome</keyword>
<evidence type="ECO:0000313" key="2">
    <source>
        <dbReference type="EMBL" id="KAH7982710.1"/>
    </source>
</evidence>
<feature type="region of interest" description="Disordered" evidence="1">
    <location>
        <begin position="65"/>
        <end position="87"/>
    </location>
</feature>
<dbReference type="Proteomes" id="UP000821837">
    <property type="component" value="Chromosome 1"/>
</dbReference>
<comment type="caution">
    <text evidence="2">The sequence shown here is derived from an EMBL/GenBank/DDBJ whole genome shotgun (WGS) entry which is preliminary data.</text>
</comment>
<protein>
    <submittedName>
        <fullName evidence="2">Uncharacterized protein</fullName>
    </submittedName>
</protein>
<dbReference type="AlphaFoldDB" id="A0A9D4QLH5"/>